<keyword evidence="2" id="KW-1185">Reference proteome</keyword>
<accession>A0ABY7CMK9</accession>
<name>A0ABY7CMK9_9BASI</name>
<dbReference type="GeneID" id="77810645"/>
<dbReference type="RefSeq" id="XP_053020916.1">
    <property type="nucleotide sequence ID" value="XM_053169750.1"/>
</dbReference>
<sequence length="159" mass="18017">MPCKSNWQKLLEGVKTALTACLWKMKIAEQKSRAIQTNPTHQLSFNLLITAILLMKKLLSSDLLLINLNLALVCFQLRKSAITLHAIMAKNKLNGWSKQVLIMLNLIDEVSLAQYAVPRIRRPRIATISKTYKVLMETTEDVFMICVCHFLILLSTGCC</sequence>
<organism evidence="1 2">
    <name type="scientific">Puccinia triticina</name>
    <dbReference type="NCBI Taxonomy" id="208348"/>
    <lineage>
        <taxon>Eukaryota</taxon>
        <taxon>Fungi</taxon>
        <taxon>Dikarya</taxon>
        <taxon>Basidiomycota</taxon>
        <taxon>Pucciniomycotina</taxon>
        <taxon>Pucciniomycetes</taxon>
        <taxon>Pucciniales</taxon>
        <taxon>Pucciniaceae</taxon>
        <taxon>Puccinia</taxon>
    </lineage>
</organism>
<dbReference type="EMBL" id="CP110425">
    <property type="protein sequence ID" value="WAQ85361.1"/>
    <property type="molecule type" value="Genomic_DNA"/>
</dbReference>
<evidence type="ECO:0000313" key="2">
    <source>
        <dbReference type="Proteomes" id="UP001164743"/>
    </source>
</evidence>
<protein>
    <submittedName>
        <fullName evidence="1">Uncharacterized protein</fullName>
    </submittedName>
</protein>
<gene>
    <name evidence="1" type="ORF">PtA15_5A936</name>
</gene>
<proteinExistence type="predicted"/>
<dbReference type="Proteomes" id="UP001164743">
    <property type="component" value="Chromosome 5A"/>
</dbReference>
<reference evidence="1" key="1">
    <citation type="submission" date="2022-10" db="EMBL/GenBank/DDBJ databases">
        <title>Puccinia triticina Genome sequencing and assembly.</title>
        <authorList>
            <person name="Li C."/>
        </authorList>
    </citation>
    <scope>NUCLEOTIDE SEQUENCE</scope>
    <source>
        <strain evidence="1">Pt15</strain>
    </source>
</reference>
<evidence type="ECO:0000313" key="1">
    <source>
        <dbReference type="EMBL" id="WAQ85361.1"/>
    </source>
</evidence>